<sequence>MGRGGSGEHSRAPALMEIAGEAKGVAGRGGSAVVLRSKSWRECRCTVAVAASGVTRWRLAQQEAKKEGLVSWWVEEGGTLGWQMRRHDLGR</sequence>
<protein>
    <submittedName>
        <fullName evidence="1">Uncharacterized protein</fullName>
    </submittedName>
</protein>
<reference evidence="1 2" key="1">
    <citation type="journal article" date="2023" name="Plants (Basel)">
        <title>Bridging the Gap: Combining Genomics and Transcriptomics Approaches to Understand Stylosanthes scabra, an Orphan Legume from the Brazilian Caatinga.</title>
        <authorList>
            <person name="Ferreira-Neto J.R.C."/>
            <person name="da Silva M.D."/>
            <person name="Binneck E."/>
            <person name="de Melo N.F."/>
            <person name="da Silva R.H."/>
            <person name="de Melo A.L.T.M."/>
            <person name="Pandolfi V."/>
            <person name="Bustamante F.O."/>
            <person name="Brasileiro-Vidal A.C."/>
            <person name="Benko-Iseppon A.M."/>
        </authorList>
    </citation>
    <scope>NUCLEOTIDE SEQUENCE [LARGE SCALE GENOMIC DNA]</scope>
    <source>
        <tissue evidence="1">Leaves</tissue>
    </source>
</reference>
<proteinExistence type="predicted"/>
<comment type="caution">
    <text evidence="1">The sequence shown here is derived from an EMBL/GenBank/DDBJ whole genome shotgun (WGS) entry which is preliminary data.</text>
</comment>
<organism evidence="1 2">
    <name type="scientific">Stylosanthes scabra</name>
    <dbReference type="NCBI Taxonomy" id="79078"/>
    <lineage>
        <taxon>Eukaryota</taxon>
        <taxon>Viridiplantae</taxon>
        <taxon>Streptophyta</taxon>
        <taxon>Embryophyta</taxon>
        <taxon>Tracheophyta</taxon>
        <taxon>Spermatophyta</taxon>
        <taxon>Magnoliopsida</taxon>
        <taxon>eudicotyledons</taxon>
        <taxon>Gunneridae</taxon>
        <taxon>Pentapetalae</taxon>
        <taxon>rosids</taxon>
        <taxon>fabids</taxon>
        <taxon>Fabales</taxon>
        <taxon>Fabaceae</taxon>
        <taxon>Papilionoideae</taxon>
        <taxon>50 kb inversion clade</taxon>
        <taxon>dalbergioids sensu lato</taxon>
        <taxon>Dalbergieae</taxon>
        <taxon>Pterocarpus clade</taxon>
        <taxon>Stylosanthes</taxon>
    </lineage>
</organism>
<accession>A0ABU6X5S6</accession>
<keyword evidence="2" id="KW-1185">Reference proteome</keyword>
<gene>
    <name evidence="1" type="ORF">PIB30_014234</name>
</gene>
<dbReference type="Proteomes" id="UP001341840">
    <property type="component" value="Unassembled WGS sequence"/>
</dbReference>
<evidence type="ECO:0000313" key="1">
    <source>
        <dbReference type="EMBL" id="MED6192899.1"/>
    </source>
</evidence>
<name>A0ABU6X5S6_9FABA</name>
<evidence type="ECO:0000313" key="2">
    <source>
        <dbReference type="Proteomes" id="UP001341840"/>
    </source>
</evidence>
<dbReference type="EMBL" id="JASCZI010211486">
    <property type="protein sequence ID" value="MED6192899.1"/>
    <property type="molecule type" value="Genomic_DNA"/>
</dbReference>